<dbReference type="RefSeq" id="WP_202750538.1">
    <property type="nucleotide sequence ID" value="NZ_JAESWC010000018.1"/>
</dbReference>
<dbReference type="InterPro" id="IPR010982">
    <property type="entry name" value="Lambda_DNA-bd_dom_sf"/>
</dbReference>
<dbReference type="Proteomes" id="UP000632377">
    <property type="component" value="Unassembled WGS sequence"/>
</dbReference>
<dbReference type="Gene3D" id="3.30.2010.10">
    <property type="entry name" value="Metalloproteases ('zincins'), catalytic domain"/>
    <property type="match status" value="1"/>
</dbReference>
<reference evidence="2 3" key="1">
    <citation type="submission" date="2021-01" db="EMBL/GenBank/DDBJ databases">
        <title>Genome public.</title>
        <authorList>
            <person name="Liu C."/>
            <person name="Sun Q."/>
        </authorList>
    </citation>
    <scope>NUCLEOTIDE SEQUENCE [LARGE SCALE GENOMIC DNA]</scope>
    <source>
        <strain evidence="2 3">YIM B02515</strain>
    </source>
</reference>
<dbReference type="InterPro" id="IPR053136">
    <property type="entry name" value="UTP_pyrophosphatase-like"/>
</dbReference>
<evidence type="ECO:0000313" key="2">
    <source>
        <dbReference type="EMBL" id="MBL4937789.1"/>
    </source>
</evidence>
<gene>
    <name evidence="2" type="ORF">JK636_18955</name>
</gene>
<accession>A0ABS1THG5</accession>
<dbReference type="Pfam" id="PF01863">
    <property type="entry name" value="YgjP-like"/>
    <property type="match status" value="1"/>
</dbReference>
<keyword evidence="3" id="KW-1185">Reference proteome</keyword>
<evidence type="ECO:0000259" key="1">
    <source>
        <dbReference type="Pfam" id="PF01863"/>
    </source>
</evidence>
<proteinExistence type="predicted"/>
<dbReference type="PANTHER" id="PTHR30399">
    <property type="entry name" value="UNCHARACTERIZED PROTEIN YGJP"/>
    <property type="match status" value="1"/>
</dbReference>
<dbReference type="Gene3D" id="1.10.260.40">
    <property type="entry name" value="lambda repressor-like DNA-binding domains"/>
    <property type="match status" value="1"/>
</dbReference>
<name>A0ABS1THG5_9CLOT</name>
<evidence type="ECO:0000313" key="3">
    <source>
        <dbReference type="Proteomes" id="UP000632377"/>
    </source>
</evidence>
<dbReference type="PANTHER" id="PTHR30399:SF1">
    <property type="entry name" value="UTP PYROPHOSPHATASE"/>
    <property type="match status" value="1"/>
</dbReference>
<dbReference type="EMBL" id="JAESWC010000018">
    <property type="protein sequence ID" value="MBL4937789.1"/>
    <property type="molecule type" value="Genomic_DNA"/>
</dbReference>
<organism evidence="2 3">
    <name type="scientific">Clostridium rhizosphaerae</name>
    <dbReference type="NCBI Taxonomy" id="2803861"/>
    <lineage>
        <taxon>Bacteria</taxon>
        <taxon>Bacillati</taxon>
        <taxon>Bacillota</taxon>
        <taxon>Clostridia</taxon>
        <taxon>Eubacteriales</taxon>
        <taxon>Clostridiaceae</taxon>
        <taxon>Clostridium</taxon>
    </lineage>
</organism>
<dbReference type="InterPro" id="IPR002725">
    <property type="entry name" value="YgjP-like_metallopeptidase"/>
</dbReference>
<sequence>MQLTLSGIPIEVEKKAIKNLHLYVKPPYGNVVISAPLTMNDKAIEMFARTNLSWIKKQISKYEEQSRSSKRQYVSGETLYIWGKQYFLYFEENRSKNSFEIHGNKVVLSMRAESTVKQRESFVREQYRAMLQAEIKRLLPKWEELTNLHCDSWQTKYMITKWGTCNTDKKKLWFNLQLVQKPIECLDYIILHELIHLRERTHNAIFSAYMNLYMPNWRELRKTLNDSKLDYYEQYEKSALHKLIDQTRFNDIKDSILEYLANESSISKSADAADLEIENVLHIDQPQEGYITFDVIVSCDIEKLSSKSGKSSFTEKWFSVHCQLSVATELKDFTVLCVDACEAQEEADNDSFSDELVPIITRDKFEEEANKFLTKYYPQALCQSVPVPIREIARDQMNLNIVENVHLSEELSIFGLIAFEDGKIYGKNRKILIKDAQRGTMYIDPRVYYERTLGTVNSTIAHECFHWYRHQPYHILMNIIGSNDRIGKNIKCSIETNVKDSGKWKAIDWMEWQANGIAMHILMPSKTAKIKIEQLFREYNICLNEGKNIENIELVIDELSRFYGISRQAVKIRMQELGYAIVDGAYNYVNGRYIPHFTFKAEAIGRNQTFTISAADLFKAYCFNPTFRKIIDSGKVVYLDGHLCINRPEYIHIDDIGIAHMSSYALDHVDECCLLFNVGYTYESKYHDQANYSYFLTKAVLQPSGVEYSFVMTDYNRALLEQIQNAPKQSNAMRRYPGSFAETLVQLMKEQKMSNKELANASLVGEKTIQRLRNDEEYSTTIQSVLGLCIGLKLSLPEAEMLLDKSNIKLNSMKTEGYIYKCILGACAINNIYQINEMLEAYNIQPLGSTSYD</sequence>
<feature type="domain" description="YgjP-like metallopeptidase" evidence="1">
    <location>
        <begin position="21"/>
        <end position="226"/>
    </location>
</feature>
<comment type="caution">
    <text evidence="2">The sequence shown here is derived from an EMBL/GenBank/DDBJ whole genome shotgun (WGS) entry which is preliminary data.</text>
</comment>
<dbReference type="CDD" id="cd07344">
    <property type="entry name" value="M48_yhfN_like"/>
    <property type="match status" value="1"/>
</dbReference>
<protein>
    <submittedName>
        <fullName evidence="2">M48 family metallopeptidase</fullName>
    </submittedName>
</protein>